<organism evidence="2 3">
    <name type="scientific">Panagrolaimus superbus</name>
    <dbReference type="NCBI Taxonomy" id="310955"/>
    <lineage>
        <taxon>Eukaryota</taxon>
        <taxon>Metazoa</taxon>
        <taxon>Ecdysozoa</taxon>
        <taxon>Nematoda</taxon>
        <taxon>Chromadorea</taxon>
        <taxon>Rhabditida</taxon>
        <taxon>Tylenchina</taxon>
        <taxon>Panagrolaimomorpha</taxon>
        <taxon>Panagrolaimoidea</taxon>
        <taxon>Panagrolaimidae</taxon>
        <taxon>Panagrolaimus</taxon>
    </lineage>
</organism>
<feature type="signal peptide" evidence="1">
    <location>
        <begin position="1"/>
        <end position="16"/>
    </location>
</feature>
<name>A0A914YJ14_9BILA</name>
<accession>A0A914YJ14</accession>
<evidence type="ECO:0000313" key="3">
    <source>
        <dbReference type="WBParaSite" id="PSU_v2.g20324.t1"/>
    </source>
</evidence>
<evidence type="ECO:0000256" key="1">
    <source>
        <dbReference type="SAM" id="SignalP"/>
    </source>
</evidence>
<sequence>MFALICFTIFIAKTFGGPSVSEEIWATIYDGKVQDTGVEFVSARLPFIGAFPTNSPYFGENNCGGNTIQLPQQLGYDVSNNRFGPAFYDGNNKICGIFRQKKLCSRFRTLKQTTTRFQEYDCVSLDRATNDSRYTAVSYLGIYAVIIEKQYIGNYGTICDGNELCSMADKPDGHSVTYKANSGIAENTCFIVRSNS</sequence>
<evidence type="ECO:0000313" key="2">
    <source>
        <dbReference type="Proteomes" id="UP000887577"/>
    </source>
</evidence>
<keyword evidence="2" id="KW-1185">Reference proteome</keyword>
<protein>
    <submittedName>
        <fullName evidence="3">Uncharacterized protein</fullName>
    </submittedName>
</protein>
<feature type="chain" id="PRO_5037057728" evidence="1">
    <location>
        <begin position="17"/>
        <end position="196"/>
    </location>
</feature>
<keyword evidence="1" id="KW-0732">Signal</keyword>
<dbReference type="WBParaSite" id="PSU_v2.g20324.t1">
    <property type="protein sequence ID" value="PSU_v2.g20324.t1"/>
    <property type="gene ID" value="PSU_v2.g20324"/>
</dbReference>
<reference evidence="3" key="1">
    <citation type="submission" date="2022-11" db="UniProtKB">
        <authorList>
            <consortium name="WormBaseParasite"/>
        </authorList>
    </citation>
    <scope>IDENTIFICATION</scope>
</reference>
<dbReference type="Proteomes" id="UP000887577">
    <property type="component" value="Unplaced"/>
</dbReference>
<proteinExistence type="predicted"/>
<dbReference type="AlphaFoldDB" id="A0A914YJ14"/>